<comment type="caution">
    <text evidence="2">The sequence shown here is derived from an EMBL/GenBank/DDBJ whole genome shotgun (WGS) entry which is preliminary data.</text>
</comment>
<keyword evidence="1" id="KW-0732">Signal</keyword>
<dbReference type="AlphaFoldDB" id="A0A9X0DNK1"/>
<proteinExistence type="predicted"/>
<protein>
    <submittedName>
        <fullName evidence="2">Uncharacterized protein</fullName>
    </submittedName>
</protein>
<feature type="chain" id="PRO_5040901278" evidence="1">
    <location>
        <begin position="20"/>
        <end position="55"/>
    </location>
</feature>
<dbReference type="EMBL" id="JAPEIS010000004">
    <property type="protein sequence ID" value="KAJ8067113.1"/>
    <property type="molecule type" value="Genomic_DNA"/>
</dbReference>
<keyword evidence="3" id="KW-1185">Reference proteome</keyword>
<sequence>MHFIKITTSLISIVASATALALPQAGPSDAEEEIIEDWNTAINVNLHLSPSTHYT</sequence>
<evidence type="ECO:0000256" key="1">
    <source>
        <dbReference type="SAM" id="SignalP"/>
    </source>
</evidence>
<evidence type="ECO:0000313" key="2">
    <source>
        <dbReference type="EMBL" id="KAJ8067113.1"/>
    </source>
</evidence>
<gene>
    <name evidence="2" type="ORF">OCU04_004488</name>
</gene>
<reference evidence="2" key="1">
    <citation type="submission" date="2022-11" db="EMBL/GenBank/DDBJ databases">
        <title>Genome Resource of Sclerotinia nivalis Strain SnTB1, a Plant Pathogen Isolated from American Ginseng.</title>
        <authorList>
            <person name="Fan S."/>
        </authorList>
    </citation>
    <scope>NUCLEOTIDE SEQUENCE</scope>
    <source>
        <strain evidence="2">SnTB1</strain>
    </source>
</reference>
<organism evidence="2 3">
    <name type="scientific">Sclerotinia nivalis</name>
    <dbReference type="NCBI Taxonomy" id="352851"/>
    <lineage>
        <taxon>Eukaryota</taxon>
        <taxon>Fungi</taxon>
        <taxon>Dikarya</taxon>
        <taxon>Ascomycota</taxon>
        <taxon>Pezizomycotina</taxon>
        <taxon>Leotiomycetes</taxon>
        <taxon>Helotiales</taxon>
        <taxon>Sclerotiniaceae</taxon>
        <taxon>Sclerotinia</taxon>
    </lineage>
</organism>
<feature type="signal peptide" evidence="1">
    <location>
        <begin position="1"/>
        <end position="19"/>
    </location>
</feature>
<dbReference type="Proteomes" id="UP001152300">
    <property type="component" value="Unassembled WGS sequence"/>
</dbReference>
<accession>A0A9X0DNK1</accession>
<name>A0A9X0DNK1_9HELO</name>
<evidence type="ECO:0000313" key="3">
    <source>
        <dbReference type="Proteomes" id="UP001152300"/>
    </source>
</evidence>